<dbReference type="Proteomes" id="UP000002420">
    <property type="component" value="Chromosome"/>
</dbReference>
<dbReference type="PROSITE" id="PS50279">
    <property type="entry name" value="BPTI_KUNITZ_2"/>
    <property type="match status" value="1"/>
</dbReference>
<dbReference type="AlphaFoldDB" id="B3E6A3"/>
<evidence type="ECO:0000313" key="4">
    <source>
        <dbReference type="Proteomes" id="UP000002420"/>
    </source>
</evidence>
<dbReference type="Gene3D" id="4.10.410.10">
    <property type="entry name" value="Pancreatic trypsin inhibitor Kunitz domain"/>
    <property type="match status" value="1"/>
</dbReference>
<proteinExistence type="predicted"/>
<dbReference type="SUPFAM" id="SSF57362">
    <property type="entry name" value="BPTI-like"/>
    <property type="match status" value="1"/>
</dbReference>
<evidence type="ECO:0000313" key="3">
    <source>
        <dbReference type="EMBL" id="ACD96250.1"/>
    </source>
</evidence>
<dbReference type="SMART" id="SM00131">
    <property type="entry name" value="KU"/>
    <property type="match status" value="1"/>
</dbReference>
<dbReference type="Pfam" id="PF00014">
    <property type="entry name" value="Kunitz_BPTI"/>
    <property type="match status" value="1"/>
</dbReference>
<gene>
    <name evidence="3" type="ordered locus">Glov_2536</name>
</gene>
<dbReference type="GO" id="GO:0004867">
    <property type="term" value="F:serine-type endopeptidase inhibitor activity"/>
    <property type="evidence" value="ECO:0007669"/>
    <property type="project" value="InterPro"/>
</dbReference>
<feature type="chain" id="PRO_5002786131" evidence="1">
    <location>
        <begin position="27"/>
        <end position="166"/>
    </location>
</feature>
<organism evidence="3 4">
    <name type="scientific">Trichlorobacter lovleyi (strain ATCC BAA-1151 / DSM 17278 / SZ)</name>
    <name type="common">Geobacter lovleyi</name>
    <dbReference type="NCBI Taxonomy" id="398767"/>
    <lineage>
        <taxon>Bacteria</taxon>
        <taxon>Pseudomonadati</taxon>
        <taxon>Thermodesulfobacteriota</taxon>
        <taxon>Desulfuromonadia</taxon>
        <taxon>Geobacterales</taxon>
        <taxon>Geobacteraceae</taxon>
        <taxon>Trichlorobacter</taxon>
    </lineage>
</organism>
<evidence type="ECO:0000259" key="2">
    <source>
        <dbReference type="PROSITE" id="PS50279"/>
    </source>
</evidence>
<dbReference type="KEGG" id="glo:Glov_2536"/>
<dbReference type="eggNOG" id="ENOG5033JE0">
    <property type="taxonomic scope" value="Bacteria"/>
</dbReference>
<protein>
    <submittedName>
        <fullName evidence="3">Proteinase inhibitor I2 Kunitz metazoa</fullName>
    </submittedName>
</protein>
<dbReference type="InterPro" id="IPR002223">
    <property type="entry name" value="Kunitz_BPTI"/>
</dbReference>
<evidence type="ECO:0000256" key="1">
    <source>
        <dbReference type="SAM" id="SignalP"/>
    </source>
</evidence>
<sequence>MQTARLVCCLLSIMLAASGLSRSVAAAELPETCRLQPVNGRCKAMIEKFRFDQACGKCVAYFYDGCGPVVPFDSLDACRQLCEAAQPALKKRASGLYYDPVEDDPRYAEVFRKIDAEVQEALTGHPQRGSMGFVHLVWETKKRILLQKYGIDWKTPAELNPQVMFD</sequence>
<accession>B3E6A3</accession>
<dbReference type="EMBL" id="CP001089">
    <property type="protein sequence ID" value="ACD96250.1"/>
    <property type="molecule type" value="Genomic_DNA"/>
</dbReference>
<keyword evidence="1" id="KW-0732">Signal</keyword>
<keyword evidence="4" id="KW-1185">Reference proteome</keyword>
<feature type="domain" description="BPTI/Kunitz inhibitor" evidence="2">
    <location>
        <begin position="33"/>
        <end position="82"/>
    </location>
</feature>
<reference evidence="3 4" key="1">
    <citation type="submission" date="2008-05" db="EMBL/GenBank/DDBJ databases">
        <title>Complete sequence of chromosome of Geobacter lovleyi SZ.</title>
        <authorList>
            <consortium name="US DOE Joint Genome Institute"/>
            <person name="Lucas S."/>
            <person name="Copeland A."/>
            <person name="Lapidus A."/>
            <person name="Glavina del Rio T."/>
            <person name="Dalin E."/>
            <person name="Tice H."/>
            <person name="Bruce D."/>
            <person name="Goodwin L."/>
            <person name="Pitluck S."/>
            <person name="Chertkov O."/>
            <person name="Meincke L."/>
            <person name="Brettin T."/>
            <person name="Detter J.C."/>
            <person name="Han C."/>
            <person name="Tapia R."/>
            <person name="Kuske C.R."/>
            <person name="Schmutz J."/>
            <person name="Larimer F."/>
            <person name="Land M."/>
            <person name="Hauser L."/>
            <person name="Kyrpides N."/>
            <person name="Mikhailova N."/>
            <person name="Sung Y."/>
            <person name="Fletcher K.E."/>
            <person name="Ritalahti K.M."/>
            <person name="Loeffler F.E."/>
            <person name="Richardson P."/>
        </authorList>
    </citation>
    <scope>NUCLEOTIDE SEQUENCE [LARGE SCALE GENOMIC DNA]</scope>
    <source>
        <strain evidence="4">ATCC BAA-1151 / DSM 17278 / SZ</strain>
    </source>
</reference>
<feature type="signal peptide" evidence="1">
    <location>
        <begin position="1"/>
        <end position="26"/>
    </location>
</feature>
<dbReference type="RefSeq" id="WP_012470582.1">
    <property type="nucleotide sequence ID" value="NC_010814.1"/>
</dbReference>
<dbReference type="STRING" id="398767.Glov_2536"/>
<dbReference type="OrthoDB" id="459223at2"/>
<dbReference type="HOGENOM" id="CLU_1600354_0_0_7"/>
<dbReference type="InterPro" id="IPR036880">
    <property type="entry name" value="Kunitz_BPTI_sf"/>
</dbReference>
<name>B3E6A3_TRIL1</name>